<reference evidence="1 2" key="1">
    <citation type="submission" date="2020-03" db="EMBL/GenBank/DDBJ databases">
        <title>Draft Genome Sequence of Cudoniella acicularis.</title>
        <authorList>
            <person name="Buettner E."/>
            <person name="Kellner H."/>
        </authorList>
    </citation>
    <scope>NUCLEOTIDE SEQUENCE [LARGE SCALE GENOMIC DNA]</scope>
    <source>
        <strain evidence="1 2">DSM 108380</strain>
    </source>
</reference>
<accession>A0A8H4RTD1</accession>
<dbReference type="AlphaFoldDB" id="A0A8H4RTD1"/>
<proteinExistence type="predicted"/>
<evidence type="ECO:0000313" key="2">
    <source>
        <dbReference type="Proteomes" id="UP000566819"/>
    </source>
</evidence>
<dbReference type="Proteomes" id="UP000566819">
    <property type="component" value="Unassembled WGS sequence"/>
</dbReference>
<protein>
    <submittedName>
        <fullName evidence="1">Uncharacterized protein</fullName>
    </submittedName>
</protein>
<keyword evidence="2" id="KW-1185">Reference proteome</keyword>
<name>A0A8H4RTD1_9HELO</name>
<organism evidence="1 2">
    <name type="scientific">Cudoniella acicularis</name>
    <dbReference type="NCBI Taxonomy" id="354080"/>
    <lineage>
        <taxon>Eukaryota</taxon>
        <taxon>Fungi</taxon>
        <taxon>Dikarya</taxon>
        <taxon>Ascomycota</taxon>
        <taxon>Pezizomycotina</taxon>
        <taxon>Leotiomycetes</taxon>
        <taxon>Helotiales</taxon>
        <taxon>Tricladiaceae</taxon>
        <taxon>Cudoniella</taxon>
    </lineage>
</organism>
<comment type="caution">
    <text evidence="1">The sequence shown here is derived from an EMBL/GenBank/DDBJ whole genome shotgun (WGS) entry which is preliminary data.</text>
</comment>
<evidence type="ECO:0000313" key="1">
    <source>
        <dbReference type="EMBL" id="KAF4635071.1"/>
    </source>
</evidence>
<gene>
    <name evidence="1" type="ORF">G7Y89_g3033</name>
</gene>
<dbReference type="EMBL" id="JAAMPI010000143">
    <property type="protein sequence ID" value="KAF4635071.1"/>
    <property type="molecule type" value="Genomic_DNA"/>
</dbReference>
<sequence>MISQMKRAFCGGAAVLSLWSLDKKTGFLTLSHFTVKEFLMDEKLLVRQETRRYHLRGNNSHATMAKVSLTCICLDDFAEWGIGNKQSRADKHRQHLFLGTPLVCAVRGNFNVRSLKFLRRPNLKTIQMLLQAGAKGDSQVIMQELPPDYIPGGYFLDDFRSKITVTPMSLALDLIDTDLKQATKILAELLDANVAAKDKKFVPHLPILSSLSGSMLTLYRGHSDMPTELRAKLPSIAASRILKKTREEIGEDEEDWALTDKTAARLIELIDSSQIVFEFPF</sequence>